<feature type="region of interest" description="Disordered" evidence="1">
    <location>
        <begin position="21"/>
        <end position="51"/>
    </location>
</feature>
<name>A0A9K3D7U9_9EUKA</name>
<protein>
    <submittedName>
        <fullName evidence="2">Sodium/sulphate symporter</fullName>
    </submittedName>
</protein>
<organism evidence="2 3">
    <name type="scientific">Kipferlia bialata</name>
    <dbReference type="NCBI Taxonomy" id="797122"/>
    <lineage>
        <taxon>Eukaryota</taxon>
        <taxon>Metamonada</taxon>
        <taxon>Carpediemonas-like organisms</taxon>
        <taxon>Kipferlia</taxon>
    </lineage>
</organism>
<dbReference type="EMBL" id="BDIP01006682">
    <property type="protein sequence ID" value="GIQ90798.1"/>
    <property type="molecule type" value="Genomic_DNA"/>
</dbReference>
<proteinExistence type="predicted"/>
<reference evidence="2 3" key="1">
    <citation type="journal article" date="2018" name="PLoS ONE">
        <title>The draft genome of Kipferlia bialata reveals reductive genome evolution in fornicate parasites.</title>
        <authorList>
            <person name="Tanifuji G."/>
            <person name="Takabayashi S."/>
            <person name="Kume K."/>
            <person name="Takagi M."/>
            <person name="Nakayama T."/>
            <person name="Kamikawa R."/>
            <person name="Inagaki Y."/>
            <person name="Hashimoto T."/>
        </authorList>
    </citation>
    <scope>NUCLEOTIDE SEQUENCE [LARGE SCALE GENOMIC DNA]</scope>
    <source>
        <strain evidence="2">NY0173</strain>
    </source>
</reference>
<dbReference type="AlphaFoldDB" id="A0A9K3D7U9"/>
<keyword evidence="3" id="KW-1185">Reference proteome</keyword>
<feature type="compositionally biased region" description="Low complexity" evidence="1">
    <location>
        <begin position="21"/>
        <end position="30"/>
    </location>
</feature>
<evidence type="ECO:0000256" key="1">
    <source>
        <dbReference type="SAM" id="MobiDB-lite"/>
    </source>
</evidence>
<evidence type="ECO:0000313" key="2">
    <source>
        <dbReference type="EMBL" id="GIQ90798.1"/>
    </source>
</evidence>
<evidence type="ECO:0000313" key="3">
    <source>
        <dbReference type="Proteomes" id="UP000265618"/>
    </source>
</evidence>
<sequence>MIYLHPPPECDVLASVPVSAASSEAELSEAQGDNGFTVLSTGGEMEGEAEPEAEAEVAGNLVPAVEPEEIEAELREIEGEREIEVSDEAKGDESVSVYVRQMLLDWEYAERKIPFGLLLLFGGGFALASGIEVSGLSAFLGDKLTALAGVNRFLLALSL</sequence>
<feature type="non-terminal residue" evidence="2">
    <location>
        <position position="1"/>
    </location>
</feature>
<accession>A0A9K3D7U9</accession>
<comment type="caution">
    <text evidence="2">The sequence shown here is derived from an EMBL/GenBank/DDBJ whole genome shotgun (WGS) entry which is preliminary data.</text>
</comment>
<dbReference type="Proteomes" id="UP000265618">
    <property type="component" value="Unassembled WGS sequence"/>
</dbReference>
<gene>
    <name evidence="2" type="ORF">KIPB_013731</name>
</gene>